<dbReference type="EMBL" id="JANAKD010000534">
    <property type="protein sequence ID" value="KAJ3493007.1"/>
    <property type="molecule type" value="Genomic_DNA"/>
</dbReference>
<accession>A0ACC1QTN3</accession>
<organism evidence="1 2">
    <name type="scientific">Lecanicillium saksenae</name>
    <dbReference type="NCBI Taxonomy" id="468837"/>
    <lineage>
        <taxon>Eukaryota</taxon>
        <taxon>Fungi</taxon>
        <taxon>Dikarya</taxon>
        <taxon>Ascomycota</taxon>
        <taxon>Pezizomycotina</taxon>
        <taxon>Sordariomycetes</taxon>
        <taxon>Hypocreomycetidae</taxon>
        <taxon>Hypocreales</taxon>
        <taxon>Cordycipitaceae</taxon>
        <taxon>Lecanicillium</taxon>
    </lineage>
</organism>
<name>A0ACC1QTN3_9HYPO</name>
<evidence type="ECO:0000313" key="1">
    <source>
        <dbReference type="EMBL" id="KAJ3493007.1"/>
    </source>
</evidence>
<reference evidence="1" key="1">
    <citation type="submission" date="2022-07" db="EMBL/GenBank/DDBJ databases">
        <title>Genome Sequence of Lecanicillium saksenae.</title>
        <authorList>
            <person name="Buettner E."/>
        </authorList>
    </citation>
    <scope>NUCLEOTIDE SEQUENCE</scope>
    <source>
        <strain evidence="1">VT-O1</strain>
    </source>
</reference>
<proteinExistence type="predicted"/>
<comment type="caution">
    <text evidence="1">The sequence shown here is derived from an EMBL/GenBank/DDBJ whole genome shotgun (WGS) entry which is preliminary data.</text>
</comment>
<keyword evidence="2" id="KW-1185">Reference proteome</keyword>
<dbReference type="Proteomes" id="UP001148737">
    <property type="component" value="Unassembled WGS sequence"/>
</dbReference>
<gene>
    <name evidence="1" type="ORF">NLG97_g5008</name>
</gene>
<protein>
    <submittedName>
        <fullName evidence="1">Uncharacterized protein</fullName>
    </submittedName>
</protein>
<evidence type="ECO:0000313" key="2">
    <source>
        <dbReference type="Proteomes" id="UP001148737"/>
    </source>
</evidence>
<sequence>MNRLKDRVAVITGSSSGIGRAIAIQYAQEGANIVCADLQPASRAEIDKGSAASTDEHIRSLGGRAIFVKTDVSKAEEMEQLIEKTVEEYGRIDILVNNAGVAMKAENGPPPRIHETSEAHWDITMAVNAKSIFLGSKYAIVQMLKQEPLATGDRGWIINIASVLGLVGSYRAASYCASKGAVASLTRQVAIDYAGDRIHCNAICPGFISTQMVTDTVGGSDQFLQRVSQLQPLGGLGQPTDIAGAAVFLASDDARFMTGVCMPVDGGYTAQ</sequence>